<protein>
    <submittedName>
        <fullName evidence="3">LPXTG cell wall anchor domain-containing protein</fullName>
    </submittedName>
</protein>
<dbReference type="Proteomes" id="UP000557857">
    <property type="component" value="Unassembled WGS sequence"/>
</dbReference>
<dbReference type="AlphaFoldDB" id="A0A848MT02"/>
<name>A0A848MT02_ENTMU</name>
<reference evidence="3 4" key="1">
    <citation type="submission" date="2020-04" db="EMBL/GenBank/DDBJ databases">
        <authorList>
            <person name="Abaymova A."/>
            <person name="Teymurazov M."/>
            <person name="Tazyna O."/>
            <person name="Chatushin Y."/>
            <person name="Svetoch E."/>
            <person name="Pereligyn V."/>
            <person name="Pohylenko V."/>
            <person name="Platonov M."/>
            <person name="Kartsev N."/>
            <person name="Skryabin Y."/>
            <person name="Sizova A."/>
            <person name="Solomentsev V."/>
            <person name="Kislichkina A."/>
            <person name="Bogun A."/>
        </authorList>
    </citation>
    <scope>NUCLEOTIDE SEQUENCE [LARGE SCALE GENOMIC DNA]</scope>
    <source>
        <strain evidence="4">SCPM-O-B-8398 (E28)</strain>
    </source>
</reference>
<keyword evidence="2" id="KW-1133">Transmembrane helix</keyword>
<proteinExistence type="predicted"/>
<sequence>MIEVTPAEIILEKGTVFARSFNGTTEIDHFDMPTLTGLAPGDEVIWQEASFQYTNSAAGTNTIEGANWTIDWGTVNLSNYEVTGLPTIGNHEYLVTDLFDVEAITKAAGAFLRIDEELAKQNNTHEVITIADTALLHHDDTPNTPGEHWYHDHAEELLQDVTYLIYDTDPQATPLARVVAYADGVAAVDGVFVGLSANTTYWITAISDESDNFLAGEESEPIMLTTAQSGGNGGDSGGNTGGTGNTGNGGNNISAPSGNNQSGNNQTGTTPNGGSGSVATNVASTKNNGRDSNLPKTGEVASTFALLGFGSVGTALASWLKRKKNN</sequence>
<feature type="compositionally biased region" description="Gly residues" evidence="1">
    <location>
        <begin position="230"/>
        <end position="250"/>
    </location>
</feature>
<evidence type="ECO:0000256" key="2">
    <source>
        <dbReference type="SAM" id="Phobius"/>
    </source>
</evidence>
<evidence type="ECO:0000313" key="3">
    <source>
        <dbReference type="EMBL" id="NMP58967.1"/>
    </source>
</evidence>
<dbReference type="RefSeq" id="WP_169058825.1">
    <property type="nucleotide sequence ID" value="NZ_JABCAG010000032.1"/>
</dbReference>
<feature type="compositionally biased region" description="Polar residues" evidence="1">
    <location>
        <begin position="278"/>
        <end position="295"/>
    </location>
</feature>
<keyword evidence="2" id="KW-0812">Transmembrane</keyword>
<comment type="caution">
    <text evidence="3">The sequence shown here is derived from an EMBL/GenBank/DDBJ whole genome shotgun (WGS) entry which is preliminary data.</text>
</comment>
<organism evidence="3 4">
    <name type="scientific">Enterococcus mundtii</name>
    <dbReference type="NCBI Taxonomy" id="53346"/>
    <lineage>
        <taxon>Bacteria</taxon>
        <taxon>Bacillati</taxon>
        <taxon>Bacillota</taxon>
        <taxon>Bacilli</taxon>
        <taxon>Lactobacillales</taxon>
        <taxon>Enterococcaceae</taxon>
        <taxon>Enterococcus</taxon>
    </lineage>
</organism>
<feature type="compositionally biased region" description="Low complexity" evidence="1">
    <location>
        <begin position="256"/>
        <end position="270"/>
    </location>
</feature>
<accession>A0A848MT02</accession>
<feature type="transmembrane region" description="Helical" evidence="2">
    <location>
        <begin position="300"/>
        <end position="320"/>
    </location>
</feature>
<evidence type="ECO:0000313" key="4">
    <source>
        <dbReference type="Proteomes" id="UP000557857"/>
    </source>
</evidence>
<gene>
    <name evidence="3" type="ORF">HI921_10940</name>
</gene>
<dbReference type="NCBIfam" id="TIGR01167">
    <property type="entry name" value="LPXTG_anchor"/>
    <property type="match status" value="1"/>
</dbReference>
<keyword evidence="2" id="KW-0472">Membrane</keyword>
<dbReference type="EMBL" id="JABCAG010000032">
    <property type="protein sequence ID" value="NMP58967.1"/>
    <property type="molecule type" value="Genomic_DNA"/>
</dbReference>
<feature type="region of interest" description="Disordered" evidence="1">
    <location>
        <begin position="225"/>
        <end position="295"/>
    </location>
</feature>
<evidence type="ECO:0000256" key="1">
    <source>
        <dbReference type="SAM" id="MobiDB-lite"/>
    </source>
</evidence>